<accession>A0A6H5IS39</accession>
<feature type="region of interest" description="Disordered" evidence="1">
    <location>
        <begin position="176"/>
        <end position="216"/>
    </location>
</feature>
<keyword evidence="3" id="KW-1185">Reference proteome</keyword>
<feature type="compositionally biased region" description="Polar residues" evidence="1">
    <location>
        <begin position="417"/>
        <end position="426"/>
    </location>
</feature>
<dbReference type="Proteomes" id="UP000479190">
    <property type="component" value="Unassembled WGS sequence"/>
</dbReference>
<feature type="compositionally biased region" description="Polar residues" evidence="1">
    <location>
        <begin position="369"/>
        <end position="381"/>
    </location>
</feature>
<organism evidence="2 3">
    <name type="scientific">Trichogramma brassicae</name>
    <dbReference type="NCBI Taxonomy" id="86971"/>
    <lineage>
        <taxon>Eukaryota</taxon>
        <taxon>Metazoa</taxon>
        <taxon>Ecdysozoa</taxon>
        <taxon>Arthropoda</taxon>
        <taxon>Hexapoda</taxon>
        <taxon>Insecta</taxon>
        <taxon>Pterygota</taxon>
        <taxon>Neoptera</taxon>
        <taxon>Endopterygota</taxon>
        <taxon>Hymenoptera</taxon>
        <taxon>Apocrita</taxon>
        <taxon>Proctotrupomorpha</taxon>
        <taxon>Chalcidoidea</taxon>
        <taxon>Trichogrammatidae</taxon>
        <taxon>Trichogramma</taxon>
    </lineage>
</organism>
<evidence type="ECO:0000313" key="2">
    <source>
        <dbReference type="EMBL" id="CAB0040028.1"/>
    </source>
</evidence>
<feature type="compositionally biased region" description="Polar residues" evidence="1">
    <location>
        <begin position="193"/>
        <end position="216"/>
    </location>
</feature>
<reference evidence="2 3" key="1">
    <citation type="submission" date="2020-02" db="EMBL/GenBank/DDBJ databases">
        <authorList>
            <person name="Ferguson B K."/>
        </authorList>
    </citation>
    <scope>NUCLEOTIDE SEQUENCE [LARGE SCALE GENOMIC DNA]</scope>
</reference>
<feature type="region of interest" description="Disordered" evidence="1">
    <location>
        <begin position="364"/>
        <end position="426"/>
    </location>
</feature>
<dbReference type="OrthoDB" id="7700848at2759"/>
<proteinExistence type="predicted"/>
<sequence>METITITVGVCSIRSSPCIRYLCLHIDARLRFDQNLRIANEKAARVAGSLAKIMPNTGGPRSSRRELCAHVIDLILLYGAPIWRCATETQAYMRQEEALHCRACLRVISGRPHVSYDATYVIAGVPLLALLVAQRRHLQATCGRRRLSIGHFKPQSFDFGRSASAVWTFRPQLANRGGEITGPTHSRSHSRARNTSGPTDSSYLSHRGSSNASTSIGPFQDLRFVSDSDSDDERYLRFRAERQAIERLPFERLRSVVLIPPGSGLIRHEELTCKRHPTRPELCVMPARTPRAESSGLRQPVAARPRGRSLSPYLRENPPVPPHLHSSIKIWLNPSVTARVRPRVRTPPRSPDVPAKRHFGLAFLPSIGKSPSPSSLRQSAISRLGPPMTPHPPPEALTPPASPDSSATRLRKPDSPPSTVNSSRQSPDSVLLLMLCTLAYLEKSSINTITYLLLPGNEL</sequence>
<protein>
    <submittedName>
        <fullName evidence="2">Uncharacterized protein</fullName>
    </submittedName>
</protein>
<evidence type="ECO:0000256" key="1">
    <source>
        <dbReference type="SAM" id="MobiDB-lite"/>
    </source>
</evidence>
<evidence type="ECO:0000313" key="3">
    <source>
        <dbReference type="Proteomes" id="UP000479190"/>
    </source>
</evidence>
<dbReference type="EMBL" id="CADCXV010000994">
    <property type="protein sequence ID" value="CAB0040028.1"/>
    <property type="molecule type" value="Genomic_DNA"/>
</dbReference>
<feature type="compositionally biased region" description="Pro residues" evidence="1">
    <location>
        <begin position="387"/>
        <end position="402"/>
    </location>
</feature>
<dbReference type="AlphaFoldDB" id="A0A6H5IS39"/>
<name>A0A6H5IS39_9HYME</name>
<feature type="non-terminal residue" evidence="2">
    <location>
        <position position="459"/>
    </location>
</feature>
<gene>
    <name evidence="2" type="ORF">TBRA_LOCUS11765</name>
</gene>
<feature type="region of interest" description="Disordered" evidence="1">
    <location>
        <begin position="289"/>
        <end position="319"/>
    </location>
</feature>